<evidence type="ECO:0000313" key="2">
    <source>
        <dbReference type="EMBL" id="NGM12375.1"/>
    </source>
</evidence>
<organism evidence="2 3">
    <name type="scientific">Verrucosispora sioxanthis</name>
    <dbReference type="NCBI Taxonomy" id="2499994"/>
    <lineage>
        <taxon>Bacteria</taxon>
        <taxon>Bacillati</taxon>
        <taxon>Actinomycetota</taxon>
        <taxon>Actinomycetes</taxon>
        <taxon>Micromonosporales</taxon>
        <taxon>Micromonosporaceae</taxon>
        <taxon>Micromonospora</taxon>
    </lineage>
</organism>
<dbReference type="EMBL" id="SAIY01000002">
    <property type="protein sequence ID" value="NGM12375.1"/>
    <property type="molecule type" value="Genomic_DNA"/>
</dbReference>
<keyword evidence="2" id="KW-0067">ATP-binding</keyword>
<keyword evidence="3" id="KW-1185">Reference proteome</keyword>
<gene>
    <name evidence="2" type="ORF">ENC19_06675</name>
</gene>
<feature type="domain" description="Schlafen AlbA-2" evidence="1">
    <location>
        <begin position="23"/>
        <end position="164"/>
    </location>
</feature>
<accession>A0A6M1KTL6</accession>
<name>A0A6M1KTL6_9ACTN</name>
<dbReference type="InterPro" id="IPR038461">
    <property type="entry name" value="Schlafen_AlbA_2_dom_sf"/>
</dbReference>
<sequence length="519" mass="57725">MAVVVEPVLTEEKLRSLLHTGGEQTELDFKRSSDLSLTYDVVALVKDVAAMLSNEFGGYIIIGAADDGTPVPDLTARHLELFDESRLRSKLVKYLPEPFKFGVARHTIDGCPLVLIYIAASPRGFHVFTRNGEYEIDGPQAKGGKRKGFEFRRGEVFVRRGTSSVVWEPADRERLVAAIVERHKEQWRSEYRDELAAMINLRLAAHNLQQLPAAAMTWRLDADAFDELTLELIRRGDHIPLRRALLQATTDAAHIEASEPNELDTLLHRITSVAALALIYQQHAWFIEALQTLVRIFQQPGQPGQPLAAIQRRLLIATHAYAIGALAVRARNWAAVRHVADRQVRGLEFDYYKNWLRHGIVNAARAELLDDSNADVIGRAHNIIRNVAALHADIPTDIGEVLDSLCQFDALTGIVFLADPTGSGSPSYAPNFARYNHHRTEPIFVELVTNPTLREALAGSDDGGIARAMMEIDAMARRAGFRYDGWEGFDYTSNQAVAAYLKRHGPADAPKADGTAHLR</sequence>
<evidence type="ECO:0000313" key="3">
    <source>
        <dbReference type="Proteomes" id="UP000478148"/>
    </source>
</evidence>
<dbReference type="AlphaFoldDB" id="A0A6M1KTL6"/>
<dbReference type="GO" id="GO:0005524">
    <property type="term" value="F:ATP binding"/>
    <property type="evidence" value="ECO:0007669"/>
    <property type="project" value="UniProtKB-KW"/>
</dbReference>
<protein>
    <submittedName>
        <fullName evidence="2">ATP-binding protein</fullName>
    </submittedName>
</protein>
<comment type="caution">
    <text evidence="2">The sequence shown here is derived from an EMBL/GenBank/DDBJ whole genome shotgun (WGS) entry which is preliminary data.</text>
</comment>
<dbReference type="Proteomes" id="UP000478148">
    <property type="component" value="Unassembled WGS sequence"/>
</dbReference>
<dbReference type="Pfam" id="PF04326">
    <property type="entry name" value="SLFN_AlbA_2"/>
    <property type="match status" value="1"/>
</dbReference>
<dbReference type="InterPro" id="IPR007421">
    <property type="entry name" value="Schlafen_AlbA_2_dom"/>
</dbReference>
<keyword evidence="2" id="KW-0547">Nucleotide-binding</keyword>
<dbReference type="Gene3D" id="3.30.950.30">
    <property type="entry name" value="Schlafen, AAA domain"/>
    <property type="match status" value="1"/>
</dbReference>
<proteinExistence type="predicted"/>
<dbReference type="RefSeq" id="WP_164446254.1">
    <property type="nucleotide sequence ID" value="NZ_SAIY01000002.1"/>
</dbReference>
<reference evidence="2 3" key="1">
    <citation type="submission" date="2020-02" db="EMBL/GenBank/DDBJ databases">
        <title>Draft Genome Sequence of Verrucosispora sp. Strain CWR15, Isolated from Gulf of Mexico Sponge.</title>
        <authorList>
            <person name="Kennedy S.J."/>
            <person name="Cella E."/>
            <person name="Azarian T."/>
            <person name="Baker B.J."/>
            <person name="Shaw L.N."/>
        </authorList>
    </citation>
    <scope>NUCLEOTIDE SEQUENCE [LARGE SCALE GENOMIC DNA]</scope>
    <source>
        <strain evidence="2 3">CWR15</strain>
    </source>
</reference>
<evidence type="ECO:0000259" key="1">
    <source>
        <dbReference type="Pfam" id="PF04326"/>
    </source>
</evidence>